<proteinExistence type="predicted"/>
<protein>
    <submittedName>
        <fullName evidence="3">Uncharacterized protein</fullName>
    </submittedName>
</protein>
<sequence length="372" mass="38723">MMSPNAAKLEALVGAPRRADAPLDEGRDAVRLVAMVEAAAVNSSPTLVSGGFLKNAKQKKVRGYRRIDWLNVGAAAIAIMVAAGAATFTGVQMASASPTQGAVQILRADESALAGAEQAAAASKARLEEAVQTAATDAAALRTALGVLAETEEQPATADSTALATVTQAVDGYTTALGEIVIPEVPAAYKRGKVDTGSLQSVGDAINRVQEASVEVDAVAEQLRAARASVDALTATFTTQLATFATSFAGHAQTEIDEYPVAEQEFRDAVTAAADAITATPLNTPMGATALAAYRDAVIALHDDDYRARLEEEAERESQHQNNWQSPPASEEPTDPGTADPRTTNPGTTNPPPVVDPEPDPETQPEDDDTFF</sequence>
<gene>
    <name evidence="3" type="ORF">MAE01_14120</name>
</gene>
<feature type="transmembrane region" description="Helical" evidence="2">
    <location>
        <begin position="69"/>
        <end position="91"/>
    </location>
</feature>
<keyword evidence="4" id="KW-1185">Reference proteome</keyword>
<keyword evidence="2" id="KW-0812">Transmembrane</keyword>
<name>A0A511ADY5_9MICO</name>
<accession>A0A511ADY5</accession>
<evidence type="ECO:0000256" key="1">
    <source>
        <dbReference type="SAM" id="MobiDB-lite"/>
    </source>
</evidence>
<reference evidence="3 4" key="1">
    <citation type="submission" date="2019-07" db="EMBL/GenBank/DDBJ databases">
        <title>Whole genome shotgun sequence of Microbacterium aerolatum NBRC 103071.</title>
        <authorList>
            <person name="Hosoyama A."/>
            <person name="Uohara A."/>
            <person name="Ohji S."/>
            <person name="Ichikawa N."/>
        </authorList>
    </citation>
    <scope>NUCLEOTIDE SEQUENCE [LARGE SCALE GENOMIC DNA]</scope>
    <source>
        <strain evidence="3 4">NBRC 103071</strain>
    </source>
</reference>
<organism evidence="3 4">
    <name type="scientific">Microbacterium aerolatum</name>
    <dbReference type="NCBI Taxonomy" id="153731"/>
    <lineage>
        <taxon>Bacteria</taxon>
        <taxon>Bacillati</taxon>
        <taxon>Actinomycetota</taxon>
        <taxon>Actinomycetes</taxon>
        <taxon>Micrococcales</taxon>
        <taxon>Microbacteriaceae</taxon>
        <taxon>Microbacterium</taxon>
    </lineage>
</organism>
<dbReference type="Proteomes" id="UP000321225">
    <property type="component" value="Unassembled WGS sequence"/>
</dbReference>
<evidence type="ECO:0000313" key="4">
    <source>
        <dbReference type="Proteomes" id="UP000321225"/>
    </source>
</evidence>
<evidence type="ECO:0000256" key="2">
    <source>
        <dbReference type="SAM" id="Phobius"/>
    </source>
</evidence>
<evidence type="ECO:0000313" key="3">
    <source>
        <dbReference type="EMBL" id="GEK86236.1"/>
    </source>
</evidence>
<feature type="region of interest" description="Disordered" evidence="1">
    <location>
        <begin position="311"/>
        <end position="372"/>
    </location>
</feature>
<keyword evidence="2" id="KW-1133">Transmembrane helix</keyword>
<keyword evidence="2" id="KW-0472">Membrane</keyword>
<feature type="compositionally biased region" description="Acidic residues" evidence="1">
    <location>
        <begin position="357"/>
        <end position="372"/>
    </location>
</feature>
<comment type="caution">
    <text evidence="3">The sequence shown here is derived from an EMBL/GenBank/DDBJ whole genome shotgun (WGS) entry which is preliminary data.</text>
</comment>
<dbReference type="EMBL" id="BJUW01000005">
    <property type="protein sequence ID" value="GEK86236.1"/>
    <property type="molecule type" value="Genomic_DNA"/>
</dbReference>
<dbReference type="AlphaFoldDB" id="A0A511ADY5"/>